<reference evidence="2 3" key="1">
    <citation type="journal article" date="2014" name="Agronomy (Basel)">
        <title>A Draft Genome Sequence for Ensete ventricosum, the Drought-Tolerant Tree Against Hunger.</title>
        <authorList>
            <person name="Harrison J."/>
            <person name="Moore K.A."/>
            <person name="Paszkiewicz K."/>
            <person name="Jones T."/>
            <person name="Grant M."/>
            <person name="Ambacheew D."/>
            <person name="Muzemil S."/>
            <person name="Studholme D.J."/>
        </authorList>
    </citation>
    <scope>NUCLEOTIDE SEQUENCE [LARGE SCALE GENOMIC DNA]</scope>
</reference>
<dbReference type="EMBL" id="AMZH03002223">
    <property type="protein sequence ID" value="RRT76325.1"/>
    <property type="molecule type" value="Genomic_DNA"/>
</dbReference>
<gene>
    <name evidence="2" type="ORF">B296_00030221</name>
</gene>
<comment type="caution">
    <text evidence="2">The sequence shown here is derived from an EMBL/GenBank/DDBJ whole genome shotgun (WGS) entry which is preliminary data.</text>
</comment>
<evidence type="ECO:0000313" key="2">
    <source>
        <dbReference type="EMBL" id="RRT76325.1"/>
    </source>
</evidence>
<proteinExistence type="predicted"/>
<evidence type="ECO:0008006" key="4">
    <source>
        <dbReference type="Google" id="ProtNLM"/>
    </source>
</evidence>
<name>A0A427AJA3_ENSVE</name>
<protein>
    <recommendedName>
        <fullName evidence="4">Secreted protein</fullName>
    </recommendedName>
</protein>
<keyword evidence="1" id="KW-0732">Signal</keyword>
<feature type="chain" id="PRO_5019103254" description="Secreted protein" evidence="1">
    <location>
        <begin position="25"/>
        <end position="120"/>
    </location>
</feature>
<sequence>MVVVVMMSMMKMVVVSWLTHWADSSFDPKSYPHCHVSLGITSRRVTLLSLICVSADTNVEQCYSTSALCRATLLPLDNCINRINTNTNAKRRKDCSTRGGAEIDMAYGGVVIAPITIASG</sequence>
<evidence type="ECO:0000256" key="1">
    <source>
        <dbReference type="SAM" id="SignalP"/>
    </source>
</evidence>
<accession>A0A427AJA3</accession>
<evidence type="ECO:0000313" key="3">
    <source>
        <dbReference type="Proteomes" id="UP000287651"/>
    </source>
</evidence>
<dbReference type="AlphaFoldDB" id="A0A427AJA3"/>
<dbReference type="Proteomes" id="UP000287651">
    <property type="component" value="Unassembled WGS sequence"/>
</dbReference>
<feature type="signal peptide" evidence="1">
    <location>
        <begin position="1"/>
        <end position="24"/>
    </location>
</feature>
<organism evidence="2 3">
    <name type="scientific">Ensete ventricosum</name>
    <name type="common">Abyssinian banana</name>
    <name type="synonym">Musa ensete</name>
    <dbReference type="NCBI Taxonomy" id="4639"/>
    <lineage>
        <taxon>Eukaryota</taxon>
        <taxon>Viridiplantae</taxon>
        <taxon>Streptophyta</taxon>
        <taxon>Embryophyta</taxon>
        <taxon>Tracheophyta</taxon>
        <taxon>Spermatophyta</taxon>
        <taxon>Magnoliopsida</taxon>
        <taxon>Liliopsida</taxon>
        <taxon>Zingiberales</taxon>
        <taxon>Musaceae</taxon>
        <taxon>Ensete</taxon>
    </lineage>
</organism>